<dbReference type="EMBL" id="CP088295">
    <property type="protein sequence ID" value="UUY04995.1"/>
    <property type="molecule type" value="Genomic_DNA"/>
</dbReference>
<keyword evidence="1" id="KW-0805">Transcription regulation</keyword>
<dbReference type="InterPro" id="IPR050204">
    <property type="entry name" value="AraC_XylS_family_regulators"/>
</dbReference>
<keyword evidence="2" id="KW-0238">DNA-binding</keyword>
<dbReference type="InterPro" id="IPR018062">
    <property type="entry name" value="HTH_AraC-typ_CS"/>
</dbReference>
<organism evidence="5 6">
    <name type="scientific">Svornostia abyssi</name>
    <dbReference type="NCBI Taxonomy" id="2898438"/>
    <lineage>
        <taxon>Bacteria</taxon>
        <taxon>Bacillati</taxon>
        <taxon>Actinomycetota</taxon>
        <taxon>Thermoleophilia</taxon>
        <taxon>Solirubrobacterales</taxon>
        <taxon>Baekduiaceae</taxon>
        <taxon>Svornostia</taxon>
    </lineage>
</organism>
<evidence type="ECO:0000256" key="3">
    <source>
        <dbReference type="ARBA" id="ARBA00023163"/>
    </source>
</evidence>
<dbReference type="PANTHER" id="PTHR46796">
    <property type="entry name" value="HTH-TYPE TRANSCRIPTIONAL ACTIVATOR RHAS-RELATED"/>
    <property type="match status" value="1"/>
</dbReference>
<evidence type="ECO:0000259" key="4">
    <source>
        <dbReference type="PROSITE" id="PS01124"/>
    </source>
</evidence>
<accession>A0ABY5PKA3</accession>
<protein>
    <submittedName>
        <fullName evidence="5">AraC family transcriptional regulator</fullName>
    </submittedName>
</protein>
<dbReference type="InterPro" id="IPR018060">
    <property type="entry name" value="HTH_AraC"/>
</dbReference>
<reference evidence="6" key="1">
    <citation type="submission" date="2021-11" db="EMBL/GenBank/DDBJ databases">
        <title>Cultivation dependent microbiological survey of springs from the worlds oldest radium mine currently devoted to the extraction of radon-saturated water.</title>
        <authorList>
            <person name="Kapinusova G."/>
            <person name="Smrhova T."/>
            <person name="Strejcek M."/>
            <person name="Suman J."/>
            <person name="Jani K."/>
            <person name="Pajer P."/>
            <person name="Uhlik O."/>
        </authorList>
    </citation>
    <scope>NUCLEOTIDE SEQUENCE [LARGE SCALE GENOMIC DNA]</scope>
    <source>
        <strain evidence="6">J379</strain>
    </source>
</reference>
<dbReference type="Pfam" id="PF12852">
    <property type="entry name" value="Cupin_6"/>
    <property type="match status" value="1"/>
</dbReference>
<dbReference type="Proteomes" id="UP001058860">
    <property type="component" value="Chromosome"/>
</dbReference>
<evidence type="ECO:0000256" key="2">
    <source>
        <dbReference type="ARBA" id="ARBA00023125"/>
    </source>
</evidence>
<dbReference type="SMART" id="SM00342">
    <property type="entry name" value="HTH_ARAC"/>
    <property type="match status" value="1"/>
</dbReference>
<dbReference type="RefSeq" id="WP_353865465.1">
    <property type="nucleotide sequence ID" value="NZ_CP088295.1"/>
</dbReference>
<dbReference type="InterPro" id="IPR009057">
    <property type="entry name" value="Homeodomain-like_sf"/>
</dbReference>
<evidence type="ECO:0000256" key="1">
    <source>
        <dbReference type="ARBA" id="ARBA00023015"/>
    </source>
</evidence>
<dbReference type="PROSITE" id="PS00041">
    <property type="entry name" value="HTH_ARAC_FAMILY_1"/>
    <property type="match status" value="1"/>
</dbReference>
<dbReference type="InterPro" id="IPR032783">
    <property type="entry name" value="AraC_lig"/>
</dbReference>
<sequence length="311" mass="33304">MDALAALLDGPRARDAFLVRTVIDPPWALRVQDEAPLTVVCLVRGDGWVIHDDAPPVRLRAGDVAVIRGPDHYTAADDPSTPPDILIQPDGHCTTLDGQDLSDEMLLGVRTWGTNPDGATQMLTGTYFLESEVSSRLLAALPRMITLDRGELDSPLVALLASEIVKDAPGQEAVLDRLLDLLLIAALRAWFARPDAAAPEWYRAMADPVVGRALRLLHAQPARAWTVASLAHEVGVSRAALARQFGTAVGQPPMAYLTEWRLTLAADLLREPGTTLASVADQVGYGSAFALSAAFKRVRGVSPRAYLAAAA</sequence>
<evidence type="ECO:0000313" key="6">
    <source>
        <dbReference type="Proteomes" id="UP001058860"/>
    </source>
</evidence>
<proteinExistence type="predicted"/>
<dbReference type="SUPFAM" id="SSF46689">
    <property type="entry name" value="Homeodomain-like"/>
    <property type="match status" value="2"/>
</dbReference>
<dbReference type="Gene3D" id="1.10.10.60">
    <property type="entry name" value="Homeodomain-like"/>
    <property type="match status" value="2"/>
</dbReference>
<keyword evidence="3" id="KW-0804">Transcription</keyword>
<gene>
    <name evidence="5" type="ORF">LRS13_05550</name>
</gene>
<dbReference type="Pfam" id="PF12833">
    <property type="entry name" value="HTH_18"/>
    <property type="match status" value="1"/>
</dbReference>
<feature type="domain" description="HTH araC/xylS-type" evidence="4">
    <location>
        <begin position="211"/>
        <end position="309"/>
    </location>
</feature>
<keyword evidence="6" id="KW-1185">Reference proteome</keyword>
<dbReference type="PANTHER" id="PTHR46796:SF13">
    <property type="entry name" value="HTH-TYPE TRANSCRIPTIONAL ACTIVATOR RHAS"/>
    <property type="match status" value="1"/>
</dbReference>
<evidence type="ECO:0000313" key="5">
    <source>
        <dbReference type="EMBL" id="UUY04995.1"/>
    </source>
</evidence>
<name>A0ABY5PKA3_9ACTN</name>
<dbReference type="PROSITE" id="PS01124">
    <property type="entry name" value="HTH_ARAC_FAMILY_2"/>
    <property type="match status" value="1"/>
</dbReference>